<dbReference type="STRING" id="1193518.BN13_1280014"/>
<dbReference type="RefSeq" id="WP_157038635.1">
    <property type="nucleotide sequence ID" value="NZ_HF571038.1"/>
</dbReference>
<name>A0A077MAP2_9MICO</name>
<dbReference type="EMBL" id="CAJC01000033">
    <property type="protein sequence ID" value="CCI51852.1"/>
    <property type="molecule type" value="Genomic_DNA"/>
</dbReference>
<dbReference type="AlphaFoldDB" id="A0A077MAP2"/>
<dbReference type="Proteomes" id="UP000035720">
    <property type="component" value="Unassembled WGS sequence"/>
</dbReference>
<protein>
    <recommendedName>
        <fullName evidence="3">Ribbon-helix-helix protein CopG domain-containing protein</fullName>
    </recommendedName>
</protein>
<organism evidence="1 2">
    <name type="scientific">Nostocoides jenkinsii Ben 74</name>
    <dbReference type="NCBI Taxonomy" id="1193518"/>
    <lineage>
        <taxon>Bacteria</taxon>
        <taxon>Bacillati</taxon>
        <taxon>Actinomycetota</taxon>
        <taxon>Actinomycetes</taxon>
        <taxon>Micrococcales</taxon>
        <taxon>Intrasporangiaceae</taxon>
        <taxon>Nostocoides</taxon>
    </lineage>
</organism>
<reference evidence="1 2" key="1">
    <citation type="journal article" date="2013" name="ISME J.">
        <title>A metabolic model for members of the genus Tetrasphaera involved in enhanced biological phosphorus removal.</title>
        <authorList>
            <person name="Kristiansen R."/>
            <person name="Nguyen H.T.T."/>
            <person name="Saunders A.M."/>
            <person name="Nielsen J.L."/>
            <person name="Wimmer R."/>
            <person name="Le V.Q."/>
            <person name="McIlroy S.J."/>
            <person name="Petrovski S."/>
            <person name="Seviour R.J."/>
            <person name="Calteau A."/>
            <person name="Nielsen K.L."/>
            <person name="Nielsen P.H."/>
        </authorList>
    </citation>
    <scope>NUCLEOTIDE SEQUENCE [LARGE SCALE GENOMIC DNA]</scope>
    <source>
        <strain evidence="1 2">Ben 74</strain>
    </source>
</reference>
<dbReference type="OrthoDB" id="4869274at2"/>
<gene>
    <name evidence="1" type="ORF">BN13_1280014</name>
</gene>
<evidence type="ECO:0000313" key="2">
    <source>
        <dbReference type="Proteomes" id="UP000035720"/>
    </source>
</evidence>
<evidence type="ECO:0000313" key="1">
    <source>
        <dbReference type="EMBL" id="CCI51852.1"/>
    </source>
</evidence>
<evidence type="ECO:0008006" key="3">
    <source>
        <dbReference type="Google" id="ProtNLM"/>
    </source>
</evidence>
<proteinExistence type="predicted"/>
<accession>A0A077MAP2</accession>
<keyword evidence="2" id="KW-1185">Reference proteome</keyword>
<comment type="caution">
    <text evidence="1">The sequence shown here is derived from an EMBL/GenBank/DDBJ whole genome shotgun (WGS) entry which is preliminary data.</text>
</comment>
<sequence length="91" mass="10476">MLSPLEKRLHLMIDQARYDKLTAEAERTGRSVADIVRTAIDLHFDETRAQVRRRDAARFLLASADKGHGSPETWEEMLAIQEAEMLRRLEA</sequence>